<dbReference type="PROSITE" id="PS50048">
    <property type="entry name" value="ZN2_CY6_FUNGAL_2"/>
    <property type="match status" value="1"/>
</dbReference>
<dbReference type="InterPro" id="IPR036864">
    <property type="entry name" value="Zn2-C6_fun-type_DNA-bd_sf"/>
</dbReference>
<dbReference type="GO" id="GO:0008270">
    <property type="term" value="F:zinc ion binding"/>
    <property type="evidence" value="ECO:0007669"/>
    <property type="project" value="InterPro"/>
</dbReference>
<dbReference type="OrthoDB" id="25818at2759"/>
<keyword evidence="2" id="KW-0808">Transferase</keyword>
<reference evidence="6 7" key="1">
    <citation type="journal article" date="2018" name="Nat. Ecol. Evol.">
        <title>Pezizomycetes genomes reveal the molecular basis of ectomycorrhizal truffle lifestyle.</title>
        <authorList>
            <person name="Murat C."/>
            <person name="Payen T."/>
            <person name="Noel B."/>
            <person name="Kuo A."/>
            <person name="Morin E."/>
            <person name="Chen J."/>
            <person name="Kohler A."/>
            <person name="Krizsan K."/>
            <person name="Balestrini R."/>
            <person name="Da Silva C."/>
            <person name="Montanini B."/>
            <person name="Hainaut M."/>
            <person name="Levati E."/>
            <person name="Barry K.W."/>
            <person name="Belfiori B."/>
            <person name="Cichocki N."/>
            <person name="Clum A."/>
            <person name="Dockter R.B."/>
            <person name="Fauchery L."/>
            <person name="Guy J."/>
            <person name="Iotti M."/>
            <person name="Le Tacon F."/>
            <person name="Lindquist E.A."/>
            <person name="Lipzen A."/>
            <person name="Malagnac F."/>
            <person name="Mello A."/>
            <person name="Molinier V."/>
            <person name="Miyauchi S."/>
            <person name="Poulain J."/>
            <person name="Riccioni C."/>
            <person name="Rubini A."/>
            <person name="Sitrit Y."/>
            <person name="Splivallo R."/>
            <person name="Traeger S."/>
            <person name="Wang M."/>
            <person name="Zifcakova L."/>
            <person name="Wipf D."/>
            <person name="Zambonelli A."/>
            <person name="Paolocci F."/>
            <person name="Nowrousian M."/>
            <person name="Ottonello S."/>
            <person name="Baldrian P."/>
            <person name="Spatafora J.W."/>
            <person name="Henrissat B."/>
            <person name="Nagy L.G."/>
            <person name="Aury J.M."/>
            <person name="Wincker P."/>
            <person name="Grigoriev I.V."/>
            <person name="Bonfante P."/>
            <person name="Martin F.M."/>
        </authorList>
    </citation>
    <scope>NUCLEOTIDE SEQUENCE [LARGE SCALE GENOMIC DNA]</scope>
    <source>
        <strain evidence="6 7">120613-1</strain>
    </source>
</reference>
<dbReference type="SUPFAM" id="SSF57701">
    <property type="entry name" value="Zn2/Cys6 DNA-binding domain"/>
    <property type="match status" value="1"/>
</dbReference>
<feature type="compositionally biased region" description="Basic and acidic residues" evidence="4">
    <location>
        <begin position="10"/>
        <end position="33"/>
    </location>
</feature>
<dbReference type="InterPro" id="IPR001451">
    <property type="entry name" value="Hexapep"/>
</dbReference>
<evidence type="ECO:0000256" key="1">
    <source>
        <dbReference type="ARBA" id="ARBA00007274"/>
    </source>
</evidence>
<dbReference type="CDD" id="cd00067">
    <property type="entry name" value="GAL4"/>
    <property type="match status" value="1"/>
</dbReference>
<dbReference type="PANTHER" id="PTHR23416:SF76">
    <property type="entry name" value="ZN(II)2CYS6 TRANSCRIPTION FACTOR (EUROFUNG)"/>
    <property type="match status" value="1"/>
</dbReference>
<evidence type="ECO:0000256" key="3">
    <source>
        <dbReference type="ARBA" id="ARBA00023242"/>
    </source>
</evidence>
<dbReference type="Proteomes" id="UP000276215">
    <property type="component" value="Unassembled WGS sequence"/>
</dbReference>
<feature type="compositionally biased region" description="Low complexity" evidence="4">
    <location>
        <begin position="126"/>
        <end position="136"/>
    </location>
</feature>
<dbReference type="SUPFAM" id="SSF51161">
    <property type="entry name" value="Trimeric LpxA-like enzymes"/>
    <property type="match status" value="1"/>
</dbReference>
<organism evidence="6 7">
    <name type="scientific">Choiromyces venosus 120613-1</name>
    <dbReference type="NCBI Taxonomy" id="1336337"/>
    <lineage>
        <taxon>Eukaryota</taxon>
        <taxon>Fungi</taxon>
        <taxon>Dikarya</taxon>
        <taxon>Ascomycota</taxon>
        <taxon>Pezizomycotina</taxon>
        <taxon>Pezizomycetes</taxon>
        <taxon>Pezizales</taxon>
        <taxon>Tuberaceae</taxon>
        <taxon>Choiromyces</taxon>
    </lineage>
</organism>
<protein>
    <submittedName>
        <fullName evidence="6">Trimeric LpxA-like protein</fullName>
    </submittedName>
</protein>
<dbReference type="SMART" id="SM01266">
    <property type="entry name" value="Mac"/>
    <property type="match status" value="1"/>
</dbReference>
<dbReference type="PROSITE" id="PS00463">
    <property type="entry name" value="ZN2_CY6_FUNGAL_1"/>
    <property type="match status" value="1"/>
</dbReference>
<dbReference type="InterPro" id="IPR001138">
    <property type="entry name" value="Zn2Cys6_DnaBD"/>
</dbReference>
<accession>A0A3N4JS62</accession>
<keyword evidence="7" id="KW-1185">Reference proteome</keyword>
<evidence type="ECO:0000259" key="5">
    <source>
        <dbReference type="PROSITE" id="PS50048"/>
    </source>
</evidence>
<dbReference type="InterPro" id="IPR018357">
    <property type="entry name" value="Hexapep_transf_CS"/>
</dbReference>
<dbReference type="STRING" id="1336337.A0A3N4JS62"/>
<keyword evidence="3" id="KW-0539">Nucleus</keyword>
<dbReference type="Pfam" id="PF12464">
    <property type="entry name" value="Mac"/>
    <property type="match status" value="1"/>
</dbReference>
<proteinExistence type="inferred from homology"/>
<dbReference type="Gene3D" id="2.160.10.10">
    <property type="entry name" value="Hexapeptide repeat proteins"/>
    <property type="match status" value="1"/>
</dbReference>
<gene>
    <name evidence="6" type="ORF">L873DRAFT_1677545</name>
</gene>
<feature type="region of interest" description="Disordered" evidence="4">
    <location>
        <begin position="122"/>
        <end position="163"/>
    </location>
</feature>
<dbReference type="AlphaFoldDB" id="A0A3N4JS62"/>
<dbReference type="Pfam" id="PF14602">
    <property type="entry name" value="Hexapep_2"/>
    <property type="match status" value="1"/>
</dbReference>
<dbReference type="PROSITE" id="PS00101">
    <property type="entry name" value="HEXAPEP_TRANSFERASES"/>
    <property type="match status" value="1"/>
</dbReference>
<evidence type="ECO:0000313" key="7">
    <source>
        <dbReference type="Proteomes" id="UP000276215"/>
    </source>
</evidence>
<dbReference type="Pfam" id="PF00172">
    <property type="entry name" value="Zn_clus"/>
    <property type="match status" value="1"/>
</dbReference>
<sequence>MNNHQHKRQHAEIHEKHGGNCVVDDEKLNDGDSTRAGTLEGSPQPGSQQGRGGRKRVFSNRTKTGCITCRRRKKKCDEGKPECFNCKRGGFFCEGYSGKINWQKPPGRSTSTAGAPVNIQSKTEQAGSASASPSPAVVQKQSQTHRLDEVAQHQSPQTRVIQYPYDMTPTVVPEKQVSEESTSPSAVELPTLHPSQRAQTPQASALPAFVSVVPQQVTPTNNTIIGHRASVSVSQAAITAASGSSMPRERSEWEKMVHSEWYFASAPELVQERERCKTACWRFNSAATNPDLGISKTEKGRLLHQILRPGRTWEATRVNGPTGPEVSYIDDVGTPSDIVDVRVDAPFNCSYGYNIRLGKDVLIEAGCTILDSGSVTIKARTILSPDVSIYSATHRIDPRKRNGSKGPELAKPVTIEEDCWLGGNVIVLGGISIGKGSVVGAGSVVTKDVPPYTVVAGNPARVIRGVYSNDSTDM</sequence>
<dbReference type="InterPro" id="IPR024688">
    <property type="entry name" value="Mac_dom"/>
</dbReference>
<feature type="region of interest" description="Disordered" evidence="4">
    <location>
        <begin position="1"/>
        <end position="57"/>
    </location>
</feature>
<dbReference type="SMART" id="SM00066">
    <property type="entry name" value="GAL4"/>
    <property type="match status" value="1"/>
</dbReference>
<dbReference type="GO" id="GO:0008374">
    <property type="term" value="F:O-acyltransferase activity"/>
    <property type="evidence" value="ECO:0007669"/>
    <property type="project" value="TreeGrafter"/>
</dbReference>
<dbReference type="InterPro" id="IPR011004">
    <property type="entry name" value="Trimer_LpxA-like_sf"/>
</dbReference>
<evidence type="ECO:0000313" key="6">
    <source>
        <dbReference type="EMBL" id="RPB01140.1"/>
    </source>
</evidence>
<dbReference type="GO" id="GO:0000981">
    <property type="term" value="F:DNA-binding transcription factor activity, RNA polymerase II-specific"/>
    <property type="evidence" value="ECO:0007669"/>
    <property type="project" value="InterPro"/>
</dbReference>
<dbReference type="Gene3D" id="4.10.240.10">
    <property type="entry name" value="Zn(2)-C6 fungal-type DNA-binding domain"/>
    <property type="match status" value="1"/>
</dbReference>
<dbReference type="InterPro" id="IPR051159">
    <property type="entry name" value="Hexapeptide_acetyltransf"/>
</dbReference>
<dbReference type="CDD" id="cd03357">
    <property type="entry name" value="LbH_MAT_GAT"/>
    <property type="match status" value="1"/>
</dbReference>
<dbReference type="PANTHER" id="PTHR23416">
    <property type="entry name" value="SIALIC ACID SYNTHASE-RELATED"/>
    <property type="match status" value="1"/>
</dbReference>
<name>A0A3N4JS62_9PEZI</name>
<comment type="similarity">
    <text evidence="1">Belongs to the transferase hexapeptide repeat family.</text>
</comment>
<dbReference type="EMBL" id="ML120375">
    <property type="protein sequence ID" value="RPB01140.1"/>
    <property type="molecule type" value="Genomic_DNA"/>
</dbReference>
<feature type="domain" description="Zn(2)-C6 fungal-type" evidence="5">
    <location>
        <begin position="65"/>
        <end position="93"/>
    </location>
</feature>
<evidence type="ECO:0000256" key="2">
    <source>
        <dbReference type="ARBA" id="ARBA00022679"/>
    </source>
</evidence>
<dbReference type="GO" id="GO:0016407">
    <property type="term" value="F:acetyltransferase activity"/>
    <property type="evidence" value="ECO:0007669"/>
    <property type="project" value="InterPro"/>
</dbReference>
<evidence type="ECO:0000256" key="4">
    <source>
        <dbReference type="SAM" id="MobiDB-lite"/>
    </source>
</evidence>